<dbReference type="Proteomes" id="UP000694541">
    <property type="component" value="Unplaced"/>
</dbReference>
<feature type="compositionally biased region" description="Pro residues" evidence="2">
    <location>
        <begin position="119"/>
        <end position="138"/>
    </location>
</feature>
<protein>
    <recommendedName>
        <fullName evidence="5">Dysbindin domain containing 2</fullName>
    </recommendedName>
</protein>
<evidence type="ECO:0000256" key="2">
    <source>
        <dbReference type="SAM" id="MobiDB-lite"/>
    </source>
</evidence>
<feature type="region of interest" description="Disordered" evidence="2">
    <location>
        <begin position="96"/>
        <end position="254"/>
    </location>
</feature>
<evidence type="ECO:0000256" key="1">
    <source>
        <dbReference type="ARBA" id="ARBA00008686"/>
    </source>
</evidence>
<feature type="region of interest" description="Disordered" evidence="2">
    <location>
        <begin position="348"/>
        <end position="404"/>
    </location>
</feature>
<dbReference type="Ensembl" id="ENSANIT00000014274.1">
    <property type="protein sequence ID" value="ENSANIP00000013793.1"/>
    <property type="gene ID" value="ENSANIG00000009367.1"/>
</dbReference>
<feature type="compositionally biased region" description="Basic and acidic residues" evidence="2">
    <location>
        <begin position="395"/>
        <end position="404"/>
    </location>
</feature>
<name>A0A8B9MT73_9AVES</name>
<organism evidence="3 4">
    <name type="scientific">Accipiter nisus</name>
    <name type="common">Eurasian sparrowhawk</name>
    <dbReference type="NCBI Taxonomy" id="211598"/>
    <lineage>
        <taxon>Eukaryota</taxon>
        <taxon>Metazoa</taxon>
        <taxon>Chordata</taxon>
        <taxon>Craniata</taxon>
        <taxon>Vertebrata</taxon>
        <taxon>Euteleostomi</taxon>
        <taxon>Archelosauria</taxon>
        <taxon>Archosauria</taxon>
        <taxon>Dinosauria</taxon>
        <taxon>Saurischia</taxon>
        <taxon>Theropoda</taxon>
        <taxon>Coelurosauria</taxon>
        <taxon>Aves</taxon>
        <taxon>Neognathae</taxon>
        <taxon>Neoaves</taxon>
        <taxon>Telluraves</taxon>
        <taxon>Accipitrimorphae</taxon>
        <taxon>Accipitriformes</taxon>
        <taxon>Accipitridae</taxon>
        <taxon>Accipitrinae</taxon>
        <taxon>Accipiter</taxon>
    </lineage>
</organism>
<dbReference type="InterPro" id="IPR007531">
    <property type="entry name" value="Dysbindin"/>
</dbReference>
<feature type="compositionally biased region" description="Low complexity" evidence="2">
    <location>
        <begin position="359"/>
        <end position="374"/>
    </location>
</feature>
<dbReference type="PANTHER" id="PTHR16294">
    <property type="entry name" value="DYSTROBREVIN BINDING PROTEIN 1 DYSBINDIN"/>
    <property type="match status" value="1"/>
</dbReference>
<proteinExistence type="inferred from homology"/>
<dbReference type="Pfam" id="PF04440">
    <property type="entry name" value="Dysbindin"/>
    <property type="match status" value="1"/>
</dbReference>
<evidence type="ECO:0000313" key="4">
    <source>
        <dbReference type="Proteomes" id="UP000694541"/>
    </source>
</evidence>
<keyword evidence="4" id="KW-1185">Reference proteome</keyword>
<comment type="similarity">
    <text evidence="1">Belongs to the dysbindin family.</text>
</comment>
<dbReference type="PANTHER" id="PTHR16294:SF7">
    <property type="entry name" value="DYSBINDIN DOMAIN-CONTAINING PROTEIN 2"/>
    <property type="match status" value="1"/>
</dbReference>
<feature type="compositionally biased region" description="Basic residues" evidence="2">
    <location>
        <begin position="168"/>
        <end position="179"/>
    </location>
</feature>
<feature type="region of interest" description="Disordered" evidence="2">
    <location>
        <begin position="1"/>
        <end position="80"/>
    </location>
</feature>
<accession>A0A8B9MT73</accession>
<feature type="compositionally biased region" description="Gly residues" evidence="2">
    <location>
        <begin position="63"/>
        <end position="74"/>
    </location>
</feature>
<feature type="compositionally biased region" description="Low complexity" evidence="2">
    <location>
        <begin position="139"/>
        <end position="167"/>
    </location>
</feature>
<dbReference type="AlphaFoldDB" id="A0A8B9MT73"/>
<reference evidence="3" key="2">
    <citation type="submission" date="2025-09" db="UniProtKB">
        <authorList>
            <consortium name="Ensembl"/>
        </authorList>
    </citation>
    <scope>IDENTIFICATION</scope>
</reference>
<feature type="compositionally biased region" description="Low complexity" evidence="2">
    <location>
        <begin position="212"/>
        <end position="221"/>
    </location>
</feature>
<evidence type="ECO:0008006" key="5">
    <source>
        <dbReference type="Google" id="ProtNLM"/>
    </source>
</evidence>
<dbReference type="GO" id="GO:0005737">
    <property type="term" value="C:cytoplasm"/>
    <property type="evidence" value="ECO:0007669"/>
    <property type="project" value="InterPro"/>
</dbReference>
<feature type="compositionally biased region" description="Gly residues" evidence="2">
    <location>
        <begin position="189"/>
        <end position="200"/>
    </location>
</feature>
<sequence length="404" mass="43263">MVCAGHLEKKNKKKTQKASMNGNCAPCPGTETPASSPAHRHPWQSSCRSRAPAARHCGAQGSAWGGRGWRGGPSAGTLPGDHGPCVGTLLCVPGTQRPSLRTGYRARGACRGTLRKDPPWGPETPSPGLPRPGPPQVSPPQQRRAAVGPGPRQGQRPAGAAAMPRGWARWHRPAQRRAPPRSAQHGRTAAGGGGGGGGGRPALSPAAPTPSRPRSQQPLRRMSGPGAQSRSRRLPGDMEQAQRSLDAEQMQQQQLKLRDRQKFFEEVFQHDVDFFFPMSHLQIEHRRPPLGSISSMEVNVDMLEQMDMMDLSDQDTVDVFLGCGTEESSVAGPLPGADTHQCPEEITLQVPNAAESKSRISSTSSVSTDLNSLDTSEEGAETPVVQSDEEDLQEDSPKEQVARS</sequence>
<reference evidence="3" key="1">
    <citation type="submission" date="2025-08" db="UniProtKB">
        <authorList>
            <consortium name="Ensembl"/>
        </authorList>
    </citation>
    <scope>IDENTIFICATION</scope>
</reference>
<evidence type="ECO:0000313" key="3">
    <source>
        <dbReference type="Ensembl" id="ENSANIP00000013793.1"/>
    </source>
</evidence>